<protein>
    <submittedName>
        <fullName evidence="9">Spore gernimation protein GerB</fullName>
    </submittedName>
</protein>
<name>A0A089LDN2_PAEBO</name>
<comment type="similarity">
    <text evidence="2">Belongs to the amino acid-polyamine-organocation (APC) superfamily. Spore germination protein (SGP) (TC 2.A.3.9) family.</text>
</comment>
<dbReference type="Proteomes" id="UP000029518">
    <property type="component" value="Chromosome"/>
</dbReference>
<dbReference type="KEGG" id="pbd:PBOR_23700"/>
<gene>
    <name evidence="9" type="ORF">PBOR_23700</name>
</gene>
<evidence type="ECO:0000256" key="1">
    <source>
        <dbReference type="ARBA" id="ARBA00004141"/>
    </source>
</evidence>
<evidence type="ECO:0000256" key="6">
    <source>
        <dbReference type="ARBA" id="ARBA00022989"/>
    </source>
</evidence>
<dbReference type="RefSeq" id="WP_042215658.1">
    <property type="nucleotide sequence ID" value="NZ_CP009285.1"/>
</dbReference>
<evidence type="ECO:0000256" key="7">
    <source>
        <dbReference type="ARBA" id="ARBA00023136"/>
    </source>
</evidence>
<keyword evidence="7 8" id="KW-0472">Membrane</keyword>
<dbReference type="GO" id="GO:0009847">
    <property type="term" value="P:spore germination"/>
    <property type="evidence" value="ECO:0007669"/>
    <property type="project" value="InterPro"/>
</dbReference>
<dbReference type="PANTHER" id="PTHR34975">
    <property type="entry name" value="SPORE GERMINATION PROTEIN A2"/>
    <property type="match status" value="1"/>
</dbReference>
<dbReference type="NCBIfam" id="TIGR00912">
    <property type="entry name" value="2A0309"/>
    <property type="match status" value="1"/>
</dbReference>
<evidence type="ECO:0000256" key="8">
    <source>
        <dbReference type="SAM" id="Phobius"/>
    </source>
</evidence>
<dbReference type="OrthoDB" id="1891864at2"/>
<keyword evidence="4" id="KW-0309">Germination</keyword>
<keyword evidence="10" id="KW-1185">Reference proteome</keyword>
<feature type="transmembrane region" description="Helical" evidence="8">
    <location>
        <begin position="36"/>
        <end position="61"/>
    </location>
</feature>
<comment type="subcellular location">
    <subcellularLocation>
        <location evidence="1">Membrane</location>
        <topology evidence="1">Multi-pass membrane protein</topology>
    </subcellularLocation>
</comment>
<dbReference type="GO" id="GO:0016020">
    <property type="term" value="C:membrane"/>
    <property type="evidence" value="ECO:0007669"/>
    <property type="project" value="UniProtKB-SubCell"/>
</dbReference>
<evidence type="ECO:0000256" key="4">
    <source>
        <dbReference type="ARBA" id="ARBA00022544"/>
    </source>
</evidence>
<keyword evidence="3" id="KW-0813">Transport</keyword>
<feature type="transmembrane region" description="Helical" evidence="8">
    <location>
        <begin position="216"/>
        <end position="234"/>
    </location>
</feature>
<keyword evidence="5 8" id="KW-0812">Transmembrane</keyword>
<feature type="transmembrane region" description="Helical" evidence="8">
    <location>
        <begin position="143"/>
        <end position="165"/>
    </location>
</feature>
<accession>A0A089LDN2</accession>
<dbReference type="EMBL" id="CP009285">
    <property type="protein sequence ID" value="AIQ59621.1"/>
    <property type="molecule type" value="Genomic_DNA"/>
</dbReference>
<dbReference type="Pfam" id="PF03845">
    <property type="entry name" value="Spore_permease"/>
    <property type="match status" value="1"/>
</dbReference>
<reference evidence="9" key="1">
    <citation type="submission" date="2014-08" db="EMBL/GenBank/DDBJ databases">
        <title>Comparative genomics of the Paenibacillus odorifer group.</title>
        <authorList>
            <person name="den Bakker H.C."/>
            <person name="Tsai Y.-C.Y.-C."/>
            <person name="Martin N."/>
            <person name="Korlach J."/>
            <person name="Wiedmann M."/>
        </authorList>
    </citation>
    <scope>NUCLEOTIDE SEQUENCE [LARGE SCALE GENOMIC DNA]</scope>
    <source>
        <strain evidence="9">DSM 13188</strain>
    </source>
</reference>
<evidence type="ECO:0000313" key="10">
    <source>
        <dbReference type="Proteomes" id="UP000029518"/>
    </source>
</evidence>
<organism evidence="9 10">
    <name type="scientific">Paenibacillus borealis</name>
    <dbReference type="NCBI Taxonomy" id="160799"/>
    <lineage>
        <taxon>Bacteria</taxon>
        <taxon>Bacillati</taxon>
        <taxon>Bacillota</taxon>
        <taxon>Bacilli</taxon>
        <taxon>Bacillales</taxon>
        <taxon>Paenibacillaceae</taxon>
        <taxon>Paenibacillus</taxon>
    </lineage>
</organism>
<keyword evidence="6 8" id="KW-1133">Transmembrane helix</keyword>
<dbReference type="PANTHER" id="PTHR34975:SF2">
    <property type="entry name" value="SPORE GERMINATION PROTEIN A2"/>
    <property type="match status" value="1"/>
</dbReference>
<proteinExistence type="inferred from homology"/>
<dbReference type="AlphaFoldDB" id="A0A089LDN2"/>
<sequence length="365" mass="40890">MRKEAIGPSQLFAMIVLFELGTALVVPVGLESGHAVWLSILMALPGGILLYLVFTHLYLQFPDLIISGYARKILGPWIGWLVGLLFIPVLLYNGSRNLREAGDLLISASYDKTPILIIDSIMIIAVIYILSKGIEVFARTAEIFFWIIIVMGLICIFIVIAAGLVEIKNLLPIHINDLWEALGSAYPNIWIFPFGEVVCFTTILPHFNKSRKIKKTGIVAITLSALLLSFTHAIEMGVLGENLYSRTTFPMFTTITLVNVANFIQRLDALVMLTLIIGVFFKMTVYCYAAVAVTADLFKVRDSKKLVIPAGMVMLFSSFVSAENYPVHMSEGKVFLENILPVFCAYIPFLLFLVHRIRRRFGLYR</sequence>
<feature type="transmembrane region" description="Helical" evidence="8">
    <location>
        <begin position="113"/>
        <end position="131"/>
    </location>
</feature>
<feature type="transmembrane region" description="Helical" evidence="8">
    <location>
        <begin position="306"/>
        <end position="322"/>
    </location>
</feature>
<feature type="transmembrane region" description="Helical" evidence="8">
    <location>
        <begin position="269"/>
        <end position="294"/>
    </location>
</feature>
<evidence type="ECO:0000313" key="9">
    <source>
        <dbReference type="EMBL" id="AIQ59621.1"/>
    </source>
</evidence>
<evidence type="ECO:0000256" key="3">
    <source>
        <dbReference type="ARBA" id="ARBA00022448"/>
    </source>
</evidence>
<feature type="transmembrane region" description="Helical" evidence="8">
    <location>
        <begin position="73"/>
        <end position="93"/>
    </location>
</feature>
<dbReference type="HOGENOM" id="CLU_047547_1_1_9"/>
<feature type="transmembrane region" description="Helical" evidence="8">
    <location>
        <begin position="12"/>
        <end position="30"/>
    </location>
</feature>
<evidence type="ECO:0000256" key="5">
    <source>
        <dbReference type="ARBA" id="ARBA00022692"/>
    </source>
</evidence>
<dbReference type="InterPro" id="IPR004761">
    <property type="entry name" value="Spore_GerAB"/>
</dbReference>
<evidence type="ECO:0000256" key="2">
    <source>
        <dbReference type="ARBA" id="ARBA00007998"/>
    </source>
</evidence>
<feature type="transmembrane region" description="Helical" evidence="8">
    <location>
        <begin position="334"/>
        <end position="355"/>
    </location>
</feature>